<accession>A0A7C3MJ30</accession>
<name>A0A7C3MJ30_DICTH</name>
<proteinExistence type="predicted"/>
<evidence type="ECO:0000313" key="1">
    <source>
        <dbReference type="EMBL" id="HFX12947.1"/>
    </source>
</evidence>
<dbReference type="EMBL" id="DTIN01000009">
    <property type="protein sequence ID" value="HFX12947.1"/>
    <property type="molecule type" value="Genomic_DNA"/>
</dbReference>
<reference evidence="1" key="1">
    <citation type="journal article" date="2020" name="mSystems">
        <title>Genome- and Community-Level Interaction Insights into Carbon Utilization and Element Cycling Functions of Hydrothermarchaeota in Hydrothermal Sediment.</title>
        <authorList>
            <person name="Zhou Z."/>
            <person name="Liu Y."/>
            <person name="Xu W."/>
            <person name="Pan J."/>
            <person name="Luo Z.H."/>
            <person name="Li M."/>
        </authorList>
    </citation>
    <scope>NUCLEOTIDE SEQUENCE [LARGE SCALE GENOMIC DNA]</scope>
    <source>
        <strain evidence="1">SpSt-81</strain>
    </source>
</reference>
<comment type="caution">
    <text evidence="1">The sequence shown here is derived from an EMBL/GenBank/DDBJ whole genome shotgun (WGS) entry which is preliminary data.</text>
</comment>
<protein>
    <submittedName>
        <fullName evidence="1">Uncharacterized protein</fullName>
    </submittedName>
</protein>
<organism evidence="1">
    <name type="scientific">Dictyoglomus thermophilum</name>
    <dbReference type="NCBI Taxonomy" id="14"/>
    <lineage>
        <taxon>Bacteria</taxon>
        <taxon>Pseudomonadati</taxon>
        <taxon>Dictyoglomota</taxon>
        <taxon>Dictyoglomia</taxon>
        <taxon>Dictyoglomales</taxon>
        <taxon>Dictyoglomaceae</taxon>
        <taxon>Dictyoglomus</taxon>
    </lineage>
</organism>
<sequence>MGYLGRKYEEIEREIGKENIIFDLNYLDAPCEAFGDLRIVAEKRVNGKWYFLLSYENYQIRNIKDGRDSKR</sequence>
<dbReference type="AlphaFoldDB" id="A0A7C3MJ30"/>
<gene>
    <name evidence="1" type="ORF">ENW00_02155</name>
</gene>